<proteinExistence type="inferred from homology"/>
<keyword evidence="6" id="KW-0663">Pyridoxal phosphate</keyword>
<reference evidence="9 10" key="1">
    <citation type="submission" date="2019-05" db="EMBL/GenBank/DDBJ databases">
        <title>Complete genome sequence of Izhakiella calystegiae KSNA2, an endophyte isolated from beach morning glory (Calystegia soldanella).</title>
        <authorList>
            <person name="Jiang L."/>
            <person name="Jeong J.C."/>
            <person name="Kim C.Y."/>
            <person name="Kim D.H."/>
            <person name="Kim S.W."/>
            <person name="Lee j."/>
        </authorList>
    </citation>
    <scope>NUCLEOTIDE SEQUENCE [LARGE SCALE GENOMIC DNA]</scope>
    <source>
        <strain evidence="9 10">KSNA2</strain>
    </source>
</reference>
<dbReference type="Pfam" id="PF00155">
    <property type="entry name" value="Aminotran_1_2"/>
    <property type="match status" value="1"/>
</dbReference>
<evidence type="ECO:0000256" key="5">
    <source>
        <dbReference type="ARBA" id="ARBA00022679"/>
    </source>
</evidence>
<dbReference type="GO" id="GO:0004838">
    <property type="term" value="F:L-tyrosine-2-oxoglutarate transaminase activity"/>
    <property type="evidence" value="ECO:0007669"/>
    <property type="project" value="TreeGrafter"/>
</dbReference>
<evidence type="ECO:0000256" key="4">
    <source>
        <dbReference type="ARBA" id="ARBA00022576"/>
    </source>
</evidence>
<keyword evidence="4 7" id="KW-0032">Aminotransferase</keyword>
<dbReference type="AlphaFoldDB" id="A0A4P8YRI2"/>
<dbReference type="GO" id="GO:0042802">
    <property type="term" value="F:identical protein binding"/>
    <property type="evidence" value="ECO:0007669"/>
    <property type="project" value="TreeGrafter"/>
</dbReference>
<dbReference type="PANTHER" id="PTHR11879:SF37">
    <property type="entry name" value="AROMATIC-AMINO-ACID AMINOTRANSFERASE"/>
    <property type="match status" value="1"/>
</dbReference>
<dbReference type="EC" id="2.6.1.-" evidence="7"/>
<evidence type="ECO:0000256" key="3">
    <source>
        <dbReference type="ARBA" id="ARBA00011738"/>
    </source>
</evidence>
<dbReference type="InterPro" id="IPR004838">
    <property type="entry name" value="NHTrfase_class1_PyrdxlP-BS"/>
</dbReference>
<evidence type="ECO:0000256" key="1">
    <source>
        <dbReference type="ARBA" id="ARBA00001933"/>
    </source>
</evidence>
<accession>A0A4P8YRI2</accession>
<evidence type="ECO:0000256" key="2">
    <source>
        <dbReference type="ARBA" id="ARBA00007441"/>
    </source>
</evidence>
<dbReference type="PRINTS" id="PR00799">
    <property type="entry name" value="TRANSAMINASE"/>
</dbReference>
<dbReference type="KEGG" id="izh:FEM41_17710"/>
<dbReference type="Proteomes" id="UP000302163">
    <property type="component" value="Chromosome"/>
</dbReference>
<evidence type="ECO:0000313" key="9">
    <source>
        <dbReference type="EMBL" id="QCT21352.1"/>
    </source>
</evidence>
<keyword evidence="5 7" id="KW-0808">Transferase</keyword>
<gene>
    <name evidence="9" type="ORF">FEM41_17710</name>
</gene>
<comment type="cofactor">
    <cofactor evidence="1 7">
        <name>pyridoxal 5'-phosphate</name>
        <dbReference type="ChEBI" id="CHEBI:597326"/>
    </cofactor>
</comment>
<dbReference type="OrthoDB" id="6483281at2"/>
<dbReference type="InterPro" id="IPR004839">
    <property type="entry name" value="Aminotransferase_I/II_large"/>
</dbReference>
<evidence type="ECO:0000313" key="10">
    <source>
        <dbReference type="Proteomes" id="UP000302163"/>
    </source>
</evidence>
<name>A0A4P8YRI2_9ENTR</name>
<sequence>MFSSIGPSRPDPIMSLMEQYLADDCPHKVNLGIGLYYDGEGTLPLLNSVHEAQQRLMTQERPHSYPPIEGQAQFREAVQRLIFGHSAQQTALTTLQTLGGSGALRLGAELLRQLGVCRIHLPDPTWPNHLAIFSVAGLTPESYPWYDNANGELLIDALLDRLATLPEGSVVLLHPACHNPTGMDPSPDQWRSILDTVERRRLLPFFDAAYQGFGAGIEQDIAPVRQALERGLPFLLSHSLSKNMALYGQRVGSLSLHCPDVAAINVLGTLKGLVRSSYSCPPTFGSDIAATVLNDAALHQCWRDETEAMRLRILAMRQRLATELNANGAGLDIGRITRQRGMFSYTGLSEQQVDTLRQDFSIYLVNPGRICVPGLTERNVDYVAASIASVTR</sequence>
<dbReference type="InterPro" id="IPR015421">
    <property type="entry name" value="PyrdxlP-dep_Trfase_major"/>
</dbReference>
<comment type="similarity">
    <text evidence="2 7">Belongs to the class-I pyridoxal-phosphate-dependent aminotransferase family.</text>
</comment>
<evidence type="ECO:0000259" key="8">
    <source>
        <dbReference type="Pfam" id="PF00155"/>
    </source>
</evidence>
<dbReference type="PANTHER" id="PTHR11879">
    <property type="entry name" value="ASPARTATE AMINOTRANSFERASE"/>
    <property type="match status" value="1"/>
</dbReference>
<keyword evidence="10" id="KW-1185">Reference proteome</keyword>
<evidence type="ECO:0000256" key="6">
    <source>
        <dbReference type="ARBA" id="ARBA00022898"/>
    </source>
</evidence>
<dbReference type="InterPro" id="IPR015422">
    <property type="entry name" value="PyrdxlP-dep_Trfase_small"/>
</dbReference>
<comment type="subunit">
    <text evidence="3">Homodimer.</text>
</comment>
<dbReference type="InterPro" id="IPR000796">
    <property type="entry name" value="Asp_trans"/>
</dbReference>
<dbReference type="SUPFAM" id="SSF53383">
    <property type="entry name" value="PLP-dependent transferases"/>
    <property type="match status" value="1"/>
</dbReference>
<dbReference type="EMBL" id="CP040428">
    <property type="protein sequence ID" value="QCT21352.1"/>
    <property type="molecule type" value="Genomic_DNA"/>
</dbReference>
<evidence type="ECO:0000256" key="7">
    <source>
        <dbReference type="RuleBase" id="RU000481"/>
    </source>
</evidence>
<dbReference type="Gene3D" id="3.90.1150.10">
    <property type="entry name" value="Aspartate Aminotransferase, domain 1"/>
    <property type="match status" value="1"/>
</dbReference>
<dbReference type="Gene3D" id="3.40.640.10">
    <property type="entry name" value="Type I PLP-dependent aspartate aminotransferase-like (Major domain)"/>
    <property type="match status" value="1"/>
</dbReference>
<dbReference type="RefSeq" id="WP_138097508.1">
    <property type="nucleotide sequence ID" value="NZ_CP040428.1"/>
</dbReference>
<dbReference type="GO" id="GO:0033585">
    <property type="term" value="P:L-phenylalanine biosynthetic process from chorismate via phenylpyruvate"/>
    <property type="evidence" value="ECO:0007669"/>
    <property type="project" value="TreeGrafter"/>
</dbReference>
<dbReference type="PROSITE" id="PS00105">
    <property type="entry name" value="AA_TRANSFER_CLASS_1"/>
    <property type="match status" value="1"/>
</dbReference>
<organism evidence="9 10">
    <name type="scientific">Jejubacter calystegiae</name>
    <dbReference type="NCBI Taxonomy" id="2579935"/>
    <lineage>
        <taxon>Bacteria</taxon>
        <taxon>Pseudomonadati</taxon>
        <taxon>Pseudomonadota</taxon>
        <taxon>Gammaproteobacteria</taxon>
        <taxon>Enterobacterales</taxon>
        <taxon>Enterobacteriaceae</taxon>
        <taxon>Jejubacter</taxon>
    </lineage>
</organism>
<protein>
    <recommendedName>
        <fullName evidence="7">Aminotransferase</fullName>
        <ecNumber evidence="7">2.6.1.-</ecNumber>
    </recommendedName>
</protein>
<feature type="domain" description="Aminotransferase class I/classII large" evidence="8">
    <location>
        <begin position="27"/>
        <end position="387"/>
    </location>
</feature>
<dbReference type="GO" id="GO:0005829">
    <property type="term" value="C:cytosol"/>
    <property type="evidence" value="ECO:0007669"/>
    <property type="project" value="TreeGrafter"/>
</dbReference>
<dbReference type="InterPro" id="IPR015424">
    <property type="entry name" value="PyrdxlP-dep_Trfase"/>
</dbReference>
<dbReference type="NCBIfam" id="NF006719">
    <property type="entry name" value="PRK09257.1"/>
    <property type="match status" value="1"/>
</dbReference>
<dbReference type="GO" id="GO:0030170">
    <property type="term" value="F:pyridoxal phosphate binding"/>
    <property type="evidence" value="ECO:0007669"/>
    <property type="project" value="InterPro"/>
</dbReference>
<dbReference type="CDD" id="cd00609">
    <property type="entry name" value="AAT_like"/>
    <property type="match status" value="1"/>
</dbReference>